<dbReference type="Proteomes" id="UP001153620">
    <property type="component" value="Chromosome 1"/>
</dbReference>
<dbReference type="InterPro" id="IPR001611">
    <property type="entry name" value="Leu-rich_rpt"/>
</dbReference>
<evidence type="ECO:0000256" key="4">
    <source>
        <dbReference type="SAM" id="SignalP"/>
    </source>
</evidence>
<proteinExistence type="predicted"/>
<keyword evidence="2 4" id="KW-0732">Signal</keyword>
<reference evidence="5" key="2">
    <citation type="submission" date="2022-10" db="EMBL/GenBank/DDBJ databases">
        <authorList>
            <consortium name="ENA_rothamsted_submissions"/>
            <consortium name="culmorum"/>
            <person name="King R."/>
        </authorList>
    </citation>
    <scope>NUCLEOTIDE SEQUENCE</scope>
</reference>
<evidence type="ECO:0000313" key="6">
    <source>
        <dbReference type="Proteomes" id="UP001153620"/>
    </source>
</evidence>
<dbReference type="OrthoDB" id="5954366at2759"/>
<accession>A0A9N9RNW3</accession>
<gene>
    <name evidence="5" type="ORF">CHIRRI_LOCUS3509</name>
</gene>
<evidence type="ECO:0000313" key="5">
    <source>
        <dbReference type="EMBL" id="CAG9800569.1"/>
    </source>
</evidence>
<dbReference type="Pfam" id="PF13855">
    <property type="entry name" value="LRR_8"/>
    <property type="match status" value="1"/>
</dbReference>
<evidence type="ECO:0000256" key="1">
    <source>
        <dbReference type="ARBA" id="ARBA00022614"/>
    </source>
</evidence>
<dbReference type="PANTHER" id="PTHR24373:SF370">
    <property type="entry name" value="FISH-LIPS, ISOFORM E"/>
    <property type="match status" value="1"/>
</dbReference>
<keyword evidence="1" id="KW-0433">Leucine-rich repeat</keyword>
<sequence length="255" mass="29676">MCFRVLILLSLVFNVYKCSYKDDNELSMINLNCIFQDFESDPYGCKASHLSVSSRKTTIQKVIHGKGKSYNEILTFYAYNPNITFIPKGIGDYFPNLQRFIITKSRLRHIEWRDFRNMKNLKVLSLNENKIERISQCAFQYLENLESISLDGNQIKALNERHFMNLPNLVTVSANDNSITELETDLFQNNLKLKDILFRNNQLKAIRINFRQLRSLGMVDLQSNKCISIKFECCDYFSEFIGNITQKCEGPGICN</sequence>
<keyword evidence="3" id="KW-0677">Repeat</keyword>
<reference evidence="5" key="1">
    <citation type="submission" date="2022-01" db="EMBL/GenBank/DDBJ databases">
        <authorList>
            <person name="King R."/>
        </authorList>
    </citation>
    <scope>NUCLEOTIDE SEQUENCE</scope>
</reference>
<name>A0A9N9RNW3_9DIPT</name>
<keyword evidence="6" id="KW-1185">Reference proteome</keyword>
<dbReference type="InterPro" id="IPR032675">
    <property type="entry name" value="LRR_dom_sf"/>
</dbReference>
<organism evidence="5 6">
    <name type="scientific">Chironomus riparius</name>
    <dbReference type="NCBI Taxonomy" id="315576"/>
    <lineage>
        <taxon>Eukaryota</taxon>
        <taxon>Metazoa</taxon>
        <taxon>Ecdysozoa</taxon>
        <taxon>Arthropoda</taxon>
        <taxon>Hexapoda</taxon>
        <taxon>Insecta</taxon>
        <taxon>Pterygota</taxon>
        <taxon>Neoptera</taxon>
        <taxon>Endopterygota</taxon>
        <taxon>Diptera</taxon>
        <taxon>Nematocera</taxon>
        <taxon>Chironomoidea</taxon>
        <taxon>Chironomidae</taxon>
        <taxon>Chironominae</taxon>
        <taxon>Chironomus</taxon>
    </lineage>
</organism>
<dbReference type="AlphaFoldDB" id="A0A9N9RNW3"/>
<dbReference type="GO" id="GO:0005615">
    <property type="term" value="C:extracellular space"/>
    <property type="evidence" value="ECO:0007669"/>
    <property type="project" value="TreeGrafter"/>
</dbReference>
<feature type="chain" id="PRO_5040513097" evidence="4">
    <location>
        <begin position="18"/>
        <end position="255"/>
    </location>
</feature>
<dbReference type="Gene3D" id="3.80.10.10">
    <property type="entry name" value="Ribonuclease Inhibitor"/>
    <property type="match status" value="1"/>
</dbReference>
<dbReference type="EMBL" id="OU895877">
    <property type="protein sequence ID" value="CAG9800569.1"/>
    <property type="molecule type" value="Genomic_DNA"/>
</dbReference>
<dbReference type="InterPro" id="IPR050328">
    <property type="entry name" value="Dev_Immune_Receptor"/>
</dbReference>
<dbReference type="PROSITE" id="PS51450">
    <property type="entry name" value="LRR"/>
    <property type="match status" value="1"/>
</dbReference>
<dbReference type="PANTHER" id="PTHR24373">
    <property type="entry name" value="SLIT RELATED LEUCINE-RICH REPEAT NEURONAL PROTEIN"/>
    <property type="match status" value="1"/>
</dbReference>
<dbReference type="SMART" id="SM00369">
    <property type="entry name" value="LRR_TYP"/>
    <property type="match status" value="3"/>
</dbReference>
<dbReference type="InterPro" id="IPR003591">
    <property type="entry name" value="Leu-rich_rpt_typical-subtyp"/>
</dbReference>
<dbReference type="GO" id="GO:0031012">
    <property type="term" value="C:extracellular matrix"/>
    <property type="evidence" value="ECO:0007669"/>
    <property type="project" value="TreeGrafter"/>
</dbReference>
<dbReference type="SUPFAM" id="SSF52058">
    <property type="entry name" value="L domain-like"/>
    <property type="match status" value="1"/>
</dbReference>
<evidence type="ECO:0000256" key="2">
    <source>
        <dbReference type="ARBA" id="ARBA00022729"/>
    </source>
</evidence>
<feature type="signal peptide" evidence="4">
    <location>
        <begin position="1"/>
        <end position="17"/>
    </location>
</feature>
<protein>
    <submittedName>
        <fullName evidence="5">Uncharacterized protein</fullName>
    </submittedName>
</protein>
<evidence type="ECO:0000256" key="3">
    <source>
        <dbReference type="ARBA" id="ARBA00022737"/>
    </source>
</evidence>